<organism evidence="2 3">
    <name type="scientific">Paenibacillus phage Diva</name>
    <dbReference type="NCBI Taxonomy" id="1589750"/>
    <lineage>
        <taxon>Viruses</taxon>
        <taxon>Duplodnaviria</taxon>
        <taxon>Heunggongvirae</taxon>
        <taxon>Uroviricota</taxon>
        <taxon>Caudoviricetes</taxon>
        <taxon>Fernvirus</taxon>
        <taxon>Fernvirus diva</taxon>
    </lineage>
</organism>
<accession>A0A0C5AEJ0</accession>
<dbReference type="InterPro" id="IPR024301">
    <property type="entry name" value="Amidase_6"/>
</dbReference>
<dbReference type="PANTHER" id="PTHR40032:SF1">
    <property type="entry name" value="EXPORTED PROTEIN"/>
    <property type="match status" value="1"/>
</dbReference>
<dbReference type="PANTHER" id="PTHR40032">
    <property type="entry name" value="EXPORTED PROTEIN-RELATED"/>
    <property type="match status" value="1"/>
</dbReference>
<dbReference type="EMBL" id="KP296791">
    <property type="protein sequence ID" value="AJK27689.1"/>
    <property type="molecule type" value="Genomic_DNA"/>
</dbReference>
<keyword evidence="3" id="KW-1185">Reference proteome</keyword>
<evidence type="ECO:0000259" key="1">
    <source>
        <dbReference type="Pfam" id="PF12671"/>
    </source>
</evidence>
<dbReference type="Proteomes" id="UP000032131">
    <property type="component" value="Segment"/>
</dbReference>
<sequence>MKKLLIKAITLTCLGSTLFASSSFAGQVKFTKSSSVNSSYNRAGAVNFIKNYASKPGYTKSPYTTYGSLSNGGDCTNFASQIMHIGGGLPFHGSKGYNRNTVDWYYYGPNIPPASKPRTSSWTGAHEFRQHWGEVNGSGGRKAYQMVVYTNKEALASYGEIYATLWNGDIVQYVNSAGRTYHTQIVWNYGNNTMNVAQHSVNSNYWGLDMGLYTELKNRENENGWVVLLKIKYAK</sequence>
<evidence type="ECO:0000313" key="3">
    <source>
        <dbReference type="Proteomes" id="UP000032131"/>
    </source>
</evidence>
<protein>
    <submittedName>
        <fullName evidence="2">Peptidase-like protein</fullName>
    </submittedName>
</protein>
<gene>
    <name evidence="2" type="ORF">DIVA_25</name>
</gene>
<dbReference type="KEGG" id="vg:26625044"/>
<dbReference type="OrthoDB" id="6434at10239"/>
<name>A0A0C5AEJ0_9CAUD</name>
<proteinExistence type="predicted"/>
<dbReference type="GeneID" id="26625044"/>
<dbReference type="RefSeq" id="YP_009197970.1">
    <property type="nucleotide sequence ID" value="NC_028788.1"/>
</dbReference>
<reference evidence="2 3" key="1">
    <citation type="journal article" date="2015" name="Genome Announc.">
        <title>Genome Sequences of Six Paenibacillus larvae Siphoviridae Phages.</title>
        <authorList>
            <person name="Carson S."/>
            <person name="Bruff E."/>
            <person name="DeFoor W."/>
            <person name="Dums J."/>
            <person name="Groth A."/>
            <person name="Hatfield T."/>
            <person name="Iyer A."/>
            <person name="Joshi K."/>
            <person name="McAdams S."/>
            <person name="Miles D."/>
            <person name="Miller D."/>
            <person name="Oufkir A."/>
            <person name="Raynor B."/>
            <person name="Riley S."/>
            <person name="Roland S."/>
            <person name="Rozier H."/>
            <person name="Talley S."/>
            <person name="Miller E.S."/>
        </authorList>
    </citation>
    <scope>NUCLEOTIDE SEQUENCE [LARGE SCALE GENOMIC DNA]</scope>
</reference>
<dbReference type="Pfam" id="PF12671">
    <property type="entry name" value="Amidase_6"/>
    <property type="match status" value="1"/>
</dbReference>
<evidence type="ECO:0000313" key="2">
    <source>
        <dbReference type="EMBL" id="AJK27689.1"/>
    </source>
</evidence>
<feature type="domain" description="Putative amidase" evidence="1">
    <location>
        <begin position="39"/>
        <end position="214"/>
    </location>
</feature>